<protein>
    <recommendedName>
        <fullName evidence="2">TPM domain-containing protein</fullName>
    </recommendedName>
</protein>
<evidence type="ECO:0000259" key="2">
    <source>
        <dbReference type="Pfam" id="PF04536"/>
    </source>
</evidence>
<dbReference type="Gene3D" id="3.10.310.50">
    <property type="match status" value="1"/>
</dbReference>
<dbReference type="PANTHER" id="PTHR30373:SF2">
    <property type="entry name" value="UPF0603 PROTEIN YGCG"/>
    <property type="match status" value="1"/>
</dbReference>
<evidence type="ECO:0000256" key="1">
    <source>
        <dbReference type="SAM" id="SignalP"/>
    </source>
</evidence>
<feature type="non-terminal residue" evidence="3">
    <location>
        <position position="332"/>
    </location>
</feature>
<gene>
    <name evidence="3" type="ORF">DCF15_09500</name>
</gene>
<reference evidence="3 4" key="2">
    <citation type="submission" date="2018-06" db="EMBL/GenBank/DDBJ databases">
        <title>Metagenomic assembly of (sub)arctic Cyanobacteria and their associated microbiome from non-axenic cultures.</title>
        <authorList>
            <person name="Baurain D."/>
        </authorList>
    </citation>
    <scope>NUCLEOTIDE SEQUENCE [LARGE SCALE GENOMIC DNA]</scope>
    <source>
        <strain evidence="3">ULC027bin1</strain>
    </source>
</reference>
<dbReference type="Proteomes" id="UP000249794">
    <property type="component" value="Unassembled WGS sequence"/>
</dbReference>
<dbReference type="InterPro" id="IPR007621">
    <property type="entry name" value="TPM_dom"/>
</dbReference>
<dbReference type="AlphaFoldDB" id="A0A2W4ZMI8"/>
<keyword evidence="1" id="KW-0732">Signal</keyword>
<organism evidence="3 4">
    <name type="scientific">Phormidesmis priestleyi</name>
    <dbReference type="NCBI Taxonomy" id="268141"/>
    <lineage>
        <taxon>Bacteria</taxon>
        <taxon>Bacillati</taxon>
        <taxon>Cyanobacteriota</taxon>
        <taxon>Cyanophyceae</taxon>
        <taxon>Leptolyngbyales</taxon>
        <taxon>Leptolyngbyaceae</taxon>
        <taxon>Phormidesmis</taxon>
    </lineage>
</organism>
<evidence type="ECO:0000313" key="3">
    <source>
        <dbReference type="EMBL" id="PZO56078.1"/>
    </source>
</evidence>
<proteinExistence type="predicted"/>
<comment type="caution">
    <text evidence="3">The sequence shown here is derived from an EMBL/GenBank/DDBJ whole genome shotgun (WGS) entry which is preliminary data.</text>
</comment>
<accession>A0A2W4ZMI8</accession>
<feature type="chain" id="PRO_5016176608" description="TPM domain-containing protein" evidence="1">
    <location>
        <begin position="29"/>
        <end position="332"/>
    </location>
</feature>
<feature type="domain" description="TPM" evidence="2">
    <location>
        <begin position="48"/>
        <end position="171"/>
    </location>
</feature>
<dbReference type="PANTHER" id="PTHR30373">
    <property type="entry name" value="UPF0603 PROTEIN YGCG"/>
    <property type="match status" value="1"/>
</dbReference>
<dbReference type="Pfam" id="PF04536">
    <property type="entry name" value="TPM_phosphatase"/>
    <property type="match status" value="1"/>
</dbReference>
<name>A0A2W4ZMI8_9CYAN</name>
<dbReference type="EMBL" id="QBMP01000081">
    <property type="protein sequence ID" value="PZO56078.1"/>
    <property type="molecule type" value="Genomic_DNA"/>
</dbReference>
<reference evidence="4" key="1">
    <citation type="submission" date="2018-04" db="EMBL/GenBank/DDBJ databases">
        <authorList>
            <person name="Cornet L."/>
        </authorList>
    </citation>
    <scope>NUCLEOTIDE SEQUENCE [LARGE SCALE GENOMIC DNA]</scope>
</reference>
<evidence type="ECO:0000313" key="4">
    <source>
        <dbReference type="Proteomes" id="UP000249794"/>
    </source>
</evidence>
<sequence>MKSYQSLCLKLGLNMSLGLVLLSLPAQAITIEDVPNPRGYGSSANSWISDTANLISPESEAKLNQMLSALEAENGTEMAIVTVEQTAPAASPRAFTTDLFNAWGVGKADADNGVVFLISRGDRRAEVVVGYGLESVLTTSKIEKLLQRQAVPNFKQGDYDQGILDASKAIVSELSDGAVASTSGSSNQAGLAKILVALGGGGLALVGVWFRRPLKKCSRCQNPLQKMSTSQLSAHLSDAQKVAIDINSAHYSGWQCSDCNFSTVQRHKHWFKGYTKCDRCQEPTLMFSNRDVLTPATRYHSGQAQVTRVCQCCNHIDTKLITLAQLSDNSSS</sequence>
<feature type="signal peptide" evidence="1">
    <location>
        <begin position="1"/>
        <end position="28"/>
    </location>
</feature>